<reference evidence="2 3" key="1">
    <citation type="submission" date="2012-09" db="EMBL/GenBank/DDBJ databases">
        <title>The Genome Sequence of Sphingobium yanoikuyae ATCC 51230.</title>
        <authorList>
            <consortium name="The Broad Institute Genome Sequencing Platform"/>
            <person name="Earl A."/>
            <person name="Ward D."/>
            <person name="Feldgarden M."/>
            <person name="Gevers D."/>
            <person name="Huys G."/>
            <person name="Walker B."/>
            <person name="Young S.K."/>
            <person name="Zeng Q."/>
            <person name="Gargeya S."/>
            <person name="Fitzgerald M."/>
            <person name="Haas B."/>
            <person name="Abouelleil A."/>
            <person name="Alvarado L."/>
            <person name="Arachchi H.M."/>
            <person name="Berlin A.M."/>
            <person name="Chapman S.B."/>
            <person name="Goldberg J."/>
            <person name="Griggs A."/>
            <person name="Gujja S."/>
            <person name="Hansen M."/>
            <person name="Howarth C."/>
            <person name="Imamovic A."/>
            <person name="Larimer J."/>
            <person name="McCowen C."/>
            <person name="Montmayeur A."/>
            <person name="Murphy C."/>
            <person name="Neiman D."/>
            <person name="Pearson M."/>
            <person name="Priest M."/>
            <person name="Roberts A."/>
            <person name="Saif S."/>
            <person name="Shea T."/>
            <person name="Sisk P."/>
            <person name="Sykes S."/>
            <person name="Wortman J."/>
            <person name="Nusbaum C."/>
            <person name="Birren B."/>
        </authorList>
    </citation>
    <scope>NUCLEOTIDE SEQUENCE [LARGE SCALE GENOMIC DNA]</scope>
    <source>
        <strain evidence="2 3">ATCC 51230</strain>
    </source>
</reference>
<gene>
    <name evidence="2" type="ORF">HMPREF9718_05033</name>
</gene>
<name>K9CNB1_SPHYA</name>
<comment type="caution">
    <text evidence="2">The sequence shown here is derived from an EMBL/GenBank/DDBJ whole genome shotgun (WGS) entry which is preliminary data.</text>
</comment>
<feature type="transmembrane region" description="Helical" evidence="1">
    <location>
        <begin position="17"/>
        <end position="42"/>
    </location>
</feature>
<protein>
    <submittedName>
        <fullName evidence="2">Uncharacterized protein</fullName>
    </submittedName>
</protein>
<keyword evidence="3" id="KW-1185">Reference proteome</keyword>
<keyword evidence="1" id="KW-0472">Membrane</keyword>
<proteinExistence type="predicted"/>
<sequence>MIADVIANTYALVVLKIAAFGVAVPLQATFLGFILGSIPFIWPRKAVTLAT</sequence>
<organism evidence="2 3">
    <name type="scientific">Sphingobium yanoikuyae ATCC 51230</name>
    <dbReference type="NCBI Taxonomy" id="883163"/>
    <lineage>
        <taxon>Bacteria</taxon>
        <taxon>Pseudomonadati</taxon>
        <taxon>Pseudomonadota</taxon>
        <taxon>Alphaproteobacteria</taxon>
        <taxon>Sphingomonadales</taxon>
        <taxon>Sphingomonadaceae</taxon>
        <taxon>Sphingobium</taxon>
    </lineage>
</organism>
<keyword evidence="1" id="KW-1133">Transmembrane helix</keyword>
<evidence type="ECO:0000256" key="1">
    <source>
        <dbReference type="SAM" id="Phobius"/>
    </source>
</evidence>
<dbReference type="EMBL" id="AGZU01000023">
    <property type="protein sequence ID" value="EKU72336.1"/>
    <property type="molecule type" value="Genomic_DNA"/>
</dbReference>
<dbReference type="Proteomes" id="UP000009887">
    <property type="component" value="Unassembled WGS sequence"/>
</dbReference>
<dbReference type="AlphaFoldDB" id="K9CNB1"/>
<evidence type="ECO:0000313" key="2">
    <source>
        <dbReference type="EMBL" id="EKU72336.1"/>
    </source>
</evidence>
<dbReference type="HOGENOM" id="CLU_3103979_0_0_5"/>
<accession>K9CNB1</accession>
<keyword evidence="1" id="KW-0812">Transmembrane</keyword>
<evidence type="ECO:0000313" key="3">
    <source>
        <dbReference type="Proteomes" id="UP000009887"/>
    </source>
</evidence>